<evidence type="ECO:0000313" key="3">
    <source>
        <dbReference type="Proteomes" id="UP000694044"/>
    </source>
</evidence>
<protein>
    <submittedName>
        <fullName evidence="2">Uncharacterized protein</fullName>
    </submittedName>
</protein>
<organism evidence="2 3">
    <name type="scientific">Phytophthora pseudosyringae</name>
    <dbReference type="NCBI Taxonomy" id="221518"/>
    <lineage>
        <taxon>Eukaryota</taxon>
        <taxon>Sar</taxon>
        <taxon>Stramenopiles</taxon>
        <taxon>Oomycota</taxon>
        <taxon>Peronosporomycetes</taxon>
        <taxon>Peronosporales</taxon>
        <taxon>Peronosporaceae</taxon>
        <taxon>Phytophthora</taxon>
    </lineage>
</organism>
<reference evidence="2" key="1">
    <citation type="submission" date="2021-02" db="EMBL/GenBank/DDBJ databases">
        <authorList>
            <person name="Palmer J.M."/>
        </authorList>
    </citation>
    <scope>NUCLEOTIDE SEQUENCE</scope>
    <source>
        <strain evidence="2">SCRP734</strain>
    </source>
</reference>
<sequence length="268" mass="28831">MELLVADIRRQLDGEWALLGPTAASFLMDWGDGGKLRLPRTEDSLFGVSFPLIELKQEQRDDEDDGDVAAAPEREDEEVVGLDSKHGEQEATDGSSSPAKAAPLESSSLLGDALEPADAGQAVGAQASQGSHVEAVEAVAAHGIRSDTSRRVSAVEIRGTTLQAETSAGGAKQQQLEQQAENMDGALLQRGKDGSSQLASVQRILATHSRADILLELEWARQALRDRRKLVDHPQGMWPDRLSIVSCFLQYLRSKGLVKRGSEPCACP</sequence>
<keyword evidence="3" id="KW-1185">Reference proteome</keyword>
<proteinExistence type="predicted"/>
<name>A0A8T1VKG6_9STRA</name>
<evidence type="ECO:0000313" key="2">
    <source>
        <dbReference type="EMBL" id="KAG7381426.1"/>
    </source>
</evidence>
<dbReference type="Proteomes" id="UP000694044">
    <property type="component" value="Unassembled WGS sequence"/>
</dbReference>
<dbReference type="EMBL" id="JAGDFM010000247">
    <property type="protein sequence ID" value="KAG7381426.1"/>
    <property type="molecule type" value="Genomic_DNA"/>
</dbReference>
<feature type="region of interest" description="Disordered" evidence="1">
    <location>
        <begin position="57"/>
        <end position="106"/>
    </location>
</feature>
<dbReference type="OrthoDB" id="168348at2759"/>
<comment type="caution">
    <text evidence="2">The sequence shown here is derived from an EMBL/GenBank/DDBJ whole genome shotgun (WGS) entry which is preliminary data.</text>
</comment>
<accession>A0A8T1VKG6</accession>
<evidence type="ECO:0000256" key="1">
    <source>
        <dbReference type="SAM" id="MobiDB-lite"/>
    </source>
</evidence>
<dbReference type="AlphaFoldDB" id="A0A8T1VKG6"/>
<gene>
    <name evidence="2" type="ORF">PHYPSEUDO_006044</name>
</gene>